<name>A0A0G4PID5_PENC3</name>
<dbReference type="EMBL" id="HG793149">
    <property type="protein sequence ID" value="CRL25963.1"/>
    <property type="molecule type" value="Genomic_DNA"/>
</dbReference>
<dbReference type="InterPro" id="IPR011009">
    <property type="entry name" value="Kinase-like_dom_sf"/>
</dbReference>
<evidence type="ECO:0000313" key="3">
    <source>
        <dbReference type="Proteomes" id="UP000053732"/>
    </source>
</evidence>
<dbReference type="PANTHER" id="PTHR37542">
    <property type="entry name" value="HELO DOMAIN-CONTAINING PROTEIN-RELATED"/>
    <property type="match status" value="1"/>
</dbReference>
<dbReference type="Gene3D" id="1.10.510.10">
    <property type="entry name" value="Transferase(Phosphotransferase) domain 1"/>
    <property type="match status" value="1"/>
</dbReference>
<dbReference type="Proteomes" id="UP000053732">
    <property type="component" value="Unassembled WGS sequence"/>
</dbReference>
<gene>
    <name evidence="2" type="ORF">PCAMFM013_S016g000244</name>
</gene>
<sequence length="506" mass="56910">MSGLEIGLALPGIIDLCLKYGKAIVTAYKDFKHANEEFEERKLAIDVAWAKTSEQLAFLRRVWDQLSENYRDLQSRMLRHFEKKLEAAVRELSKLDDQAAKSGSRLLGKSKAAKYALLKKESLDRAIQNLRVWQNEFDTTWYLVLLIADEAIDKALVKRTGTEELSVARHVRSALRPEPQREATVFLSGNKLQSARRSEIPYSTSEIVEIAGIGTFILDSADCSSRKDAVTFSKNVRNLAMRLQQVDANGFHLLKCHGVARTTDPNTKQLLSFDFIFNFPKGCQKPQSLRSHLLSRATHSLSDRISLAKQLATSISYIHVLEFVHKNIRPETILIFDGVGSHLGPLYLLGFRAFRMADNKTLRLGNSIWSENIYQHPDRQGSNPGVDYVMQHDIYSLGVCLLEIGLWDSLVSSEGAANVSLAGVNCDPSTFNRDSSLKDHFMTLAKEQLPIRMGEMYTQVVVNCLTCMDETNEDFGDESEFEDGDGILIGVKYIEKILLLLGEITV</sequence>
<dbReference type="GO" id="GO:0005524">
    <property type="term" value="F:ATP binding"/>
    <property type="evidence" value="ECO:0007669"/>
    <property type="project" value="InterPro"/>
</dbReference>
<keyword evidence="2" id="KW-0808">Transferase</keyword>
<evidence type="ECO:0000313" key="2">
    <source>
        <dbReference type="EMBL" id="CRL25963.1"/>
    </source>
</evidence>
<keyword evidence="2" id="KW-0418">Kinase</keyword>
<dbReference type="InterPro" id="IPR000719">
    <property type="entry name" value="Prot_kinase_dom"/>
</dbReference>
<protein>
    <submittedName>
        <fullName evidence="2">Protein kinase-like domain</fullName>
    </submittedName>
</protein>
<organism evidence="2 3">
    <name type="scientific">Penicillium camemberti (strain FM 013)</name>
    <dbReference type="NCBI Taxonomy" id="1429867"/>
    <lineage>
        <taxon>Eukaryota</taxon>
        <taxon>Fungi</taxon>
        <taxon>Dikarya</taxon>
        <taxon>Ascomycota</taxon>
        <taxon>Pezizomycotina</taxon>
        <taxon>Eurotiomycetes</taxon>
        <taxon>Eurotiomycetidae</taxon>
        <taxon>Eurotiales</taxon>
        <taxon>Aspergillaceae</taxon>
        <taxon>Penicillium</taxon>
    </lineage>
</organism>
<proteinExistence type="predicted"/>
<accession>A0A0G4PID5</accession>
<reference evidence="2 3" key="1">
    <citation type="journal article" date="2014" name="Nat. Commun.">
        <title>Multiple recent horizontal transfers of a large genomic region in cheese making fungi.</title>
        <authorList>
            <person name="Cheeseman K."/>
            <person name="Ropars J."/>
            <person name="Renault P."/>
            <person name="Dupont J."/>
            <person name="Gouzy J."/>
            <person name="Branca A."/>
            <person name="Abraham A.L."/>
            <person name="Ceppi M."/>
            <person name="Conseiller E."/>
            <person name="Debuchy R."/>
            <person name="Malagnac F."/>
            <person name="Goarin A."/>
            <person name="Silar P."/>
            <person name="Lacoste S."/>
            <person name="Sallet E."/>
            <person name="Bensimon A."/>
            <person name="Giraud T."/>
            <person name="Brygoo Y."/>
        </authorList>
    </citation>
    <scope>NUCLEOTIDE SEQUENCE [LARGE SCALE GENOMIC DNA]</scope>
    <source>
        <strain evidence="3">FM 013</strain>
    </source>
</reference>
<evidence type="ECO:0000259" key="1">
    <source>
        <dbReference type="PROSITE" id="PS50011"/>
    </source>
</evidence>
<dbReference type="AlphaFoldDB" id="A0A0G4PID5"/>
<dbReference type="PROSITE" id="PS50011">
    <property type="entry name" value="PROTEIN_KINASE_DOM"/>
    <property type="match status" value="1"/>
</dbReference>
<dbReference type="SUPFAM" id="SSF56112">
    <property type="entry name" value="Protein kinase-like (PK-like)"/>
    <property type="match status" value="1"/>
</dbReference>
<dbReference type="GO" id="GO:0004672">
    <property type="term" value="F:protein kinase activity"/>
    <property type="evidence" value="ECO:0007669"/>
    <property type="project" value="InterPro"/>
</dbReference>
<dbReference type="PANTHER" id="PTHR37542:SF1">
    <property type="entry name" value="PRION-INHIBITION AND PROPAGATION HELO DOMAIN-CONTAINING PROTEIN"/>
    <property type="match status" value="1"/>
</dbReference>
<keyword evidence="3" id="KW-1185">Reference proteome</keyword>
<feature type="domain" description="Protein kinase" evidence="1">
    <location>
        <begin position="202"/>
        <end position="506"/>
    </location>
</feature>